<feature type="transmembrane region" description="Helical" evidence="4">
    <location>
        <begin position="102"/>
        <end position="129"/>
    </location>
</feature>
<evidence type="ECO:0000256" key="1">
    <source>
        <dbReference type="ARBA" id="ARBA00022692"/>
    </source>
</evidence>
<feature type="transmembrane region" description="Helical" evidence="4">
    <location>
        <begin position="12"/>
        <end position="30"/>
    </location>
</feature>
<evidence type="ECO:0000313" key="6">
    <source>
        <dbReference type="Proteomes" id="UP000282741"/>
    </source>
</evidence>
<feature type="transmembrane region" description="Helical" evidence="4">
    <location>
        <begin position="259"/>
        <end position="277"/>
    </location>
</feature>
<keyword evidence="1 4" id="KW-0812">Transmembrane</keyword>
<feature type="transmembrane region" description="Helical" evidence="4">
    <location>
        <begin position="75"/>
        <end position="96"/>
    </location>
</feature>
<sequence>MRDSAFFGGTVVRATFVLAMFGWGVGFYGPPIYLAEIVATHGWPLALVSAAVTVHFLAGVLVVARLPRLYARFGLARVTAMGALLTALGVVAWSLVTAPWQLFGAALLSGAGWVALAAVAVNAIIARWYARGRPAALSKAYNGASLGGVVFSPLWVALIGQWGFRAAALAVGAAMVLVVGLLAWRVFALTPQQLGQALDGAQPAQAAAAPPPAAAAMALRHDRRFITLALSMALGLFAQIGLLAHLFKLAQQPLGAQAAGWLMGSATACAVAGRYLGTAALARLPDRRLVAAGSYLAQACGAALLAASGFESVVLLCLGVWCFGAGIGNATSLPPLIAQQDFAAGDVARVVAAIVALSQAAHAFAPLVFGAVQLLPGGQAWLPLLALALQLAAALLLWRGRALIVAART</sequence>
<feature type="transmembrane region" description="Helical" evidence="4">
    <location>
        <begin position="350"/>
        <end position="374"/>
    </location>
</feature>
<feature type="transmembrane region" description="Helical" evidence="4">
    <location>
        <begin position="380"/>
        <end position="398"/>
    </location>
</feature>
<dbReference type="Gene3D" id="1.20.1250.20">
    <property type="entry name" value="MFS general substrate transporter like domains"/>
    <property type="match status" value="1"/>
</dbReference>
<name>A0AAN1VGH6_9BORD</name>
<dbReference type="PANTHER" id="PTHR11360:SF290">
    <property type="entry name" value="MONOCARBOXYLATE MFS PERMEASE"/>
    <property type="match status" value="1"/>
</dbReference>
<feature type="transmembrane region" description="Helical" evidence="4">
    <location>
        <begin position="289"/>
        <end position="307"/>
    </location>
</feature>
<dbReference type="InterPro" id="IPR050327">
    <property type="entry name" value="Proton-linked_MCT"/>
</dbReference>
<evidence type="ECO:0000313" key="5">
    <source>
        <dbReference type="EMBL" id="AZW17665.1"/>
    </source>
</evidence>
<organism evidence="5 6">
    <name type="scientific">Bordetella hinzii</name>
    <dbReference type="NCBI Taxonomy" id="103855"/>
    <lineage>
        <taxon>Bacteria</taxon>
        <taxon>Pseudomonadati</taxon>
        <taxon>Pseudomonadota</taxon>
        <taxon>Betaproteobacteria</taxon>
        <taxon>Burkholderiales</taxon>
        <taxon>Alcaligenaceae</taxon>
        <taxon>Bordetella</taxon>
    </lineage>
</organism>
<feature type="transmembrane region" description="Helical" evidence="4">
    <location>
        <begin position="141"/>
        <end position="160"/>
    </location>
</feature>
<dbReference type="GO" id="GO:0022857">
    <property type="term" value="F:transmembrane transporter activity"/>
    <property type="evidence" value="ECO:0007669"/>
    <property type="project" value="InterPro"/>
</dbReference>
<evidence type="ECO:0000256" key="2">
    <source>
        <dbReference type="ARBA" id="ARBA00022989"/>
    </source>
</evidence>
<dbReference type="InterPro" id="IPR011701">
    <property type="entry name" value="MFS"/>
</dbReference>
<keyword evidence="3 4" id="KW-0472">Membrane</keyword>
<feature type="transmembrane region" description="Helical" evidence="4">
    <location>
        <begin position="42"/>
        <end position="63"/>
    </location>
</feature>
<keyword evidence="2 4" id="KW-1133">Transmembrane helix</keyword>
<feature type="transmembrane region" description="Helical" evidence="4">
    <location>
        <begin position="313"/>
        <end position="338"/>
    </location>
</feature>
<feature type="transmembrane region" description="Helical" evidence="4">
    <location>
        <begin position="166"/>
        <end position="187"/>
    </location>
</feature>
<dbReference type="EMBL" id="CP024172">
    <property type="protein sequence ID" value="AZW17665.1"/>
    <property type="molecule type" value="Genomic_DNA"/>
</dbReference>
<dbReference type="Proteomes" id="UP000282741">
    <property type="component" value="Chromosome"/>
</dbReference>
<feature type="transmembrane region" description="Helical" evidence="4">
    <location>
        <begin position="225"/>
        <end position="247"/>
    </location>
</feature>
<proteinExistence type="predicted"/>
<protein>
    <submittedName>
        <fullName evidence="5">MFS transporter</fullName>
    </submittedName>
</protein>
<dbReference type="SUPFAM" id="SSF103473">
    <property type="entry name" value="MFS general substrate transporter"/>
    <property type="match status" value="1"/>
</dbReference>
<dbReference type="Pfam" id="PF07690">
    <property type="entry name" value="MFS_1"/>
    <property type="match status" value="1"/>
</dbReference>
<dbReference type="RefSeq" id="WP_048940281.1">
    <property type="nucleotide sequence ID" value="NZ_CP012077.1"/>
</dbReference>
<accession>A0AAN1VGH6</accession>
<evidence type="ECO:0000256" key="4">
    <source>
        <dbReference type="SAM" id="Phobius"/>
    </source>
</evidence>
<dbReference type="PANTHER" id="PTHR11360">
    <property type="entry name" value="MONOCARBOXYLATE TRANSPORTER"/>
    <property type="match status" value="1"/>
</dbReference>
<dbReference type="AlphaFoldDB" id="A0AAN1VGH6"/>
<evidence type="ECO:0000256" key="3">
    <source>
        <dbReference type="ARBA" id="ARBA00023136"/>
    </source>
</evidence>
<dbReference type="InterPro" id="IPR036259">
    <property type="entry name" value="MFS_trans_sf"/>
</dbReference>
<reference evidence="6" key="1">
    <citation type="submission" date="2017-10" db="EMBL/GenBank/DDBJ databases">
        <title>Whole genome sequencing of various Bordetella species.</title>
        <authorList>
            <person name="Weigand M.R."/>
            <person name="Loparev V."/>
            <person name="Peng Y."/>
            <person name="Bowden K.E."/>
            <person name="Tondella M.L."/>
            <person name="Williams M.M."/>
        </authorList>
    </citation>
    <scope>NUCLEOTIDE SEQUENCE [LARGE SCALE GENOMIC DNA]</scope>
    <source>
        <strain evidence="6">H720</strain>
    </source>
</reference>
<gene>
    <name evidence="5" type="ORF">CS347_13260</name>
</gene>